<protein>
    <submittedName>
        <fullName evidence="2">Uncharacterized protein</fullName>
    </submittedName>
</protein>
<feature type="compositionally biased region" description="Acidic residues" evidence="1">
    <location>
        <begin position="73"/>
        <end position="89"/>
    </location>
</feature>
<gene>
    <name evidence="2" type="ORF">PCOR1329_LOCUS35348</name>
</gene>
<accession>A0ABN9T420</accession>
<proteinExistence type="predicted"/>
<keyword evidence="3" id="KW-1185">Reference proteome</keyword>
<sequence>MVTYHAAYAENLNRRGHHSLEWASPSCIRSDHAAAGQLLDATSLHNGRTIILRVLYIRRRALCTLRRGRMPGEEEEEEAEEEEEEEEESGRERAQRSGQAYTLSH</sequence>
<name>A0ABN9T420_9DINO</name>
<evidence type="ECO:0000256" key="1">
    <source>
        <dbReference type="SAM" id="MobiDB-lite"/>
    </source>
</evidence>
<evidence type="ECO:0000313" key="2">
    <source>
        <dbReference type="EMBL" id="CAK0839738.1"/>
    </source>
</evidence>
<organism evidence="2 3">
    <name type="scientific">Prorocentrum cordatum</name>
    <dbReference type="NCBI Taxonomy" id="2364126"/>
    <lineage>
        <taxon>Eukaryota</taxon>
        <taxon>Sar</taxon>
        <taxon>Alveolata</taxon>
        <taxon>Dinophyceae</taxon>
        <taxon>Prorocentrales</taxon>
        <taxon>Prorocentraceae</taxon>
        <taxon>Prorocentrum</taxon>
    </lineage>
</organism>
<feature type="region of interest" description="Disordered" evidence="1">
    <location>
        <begin position="67"/>
        <end position="105"/>
    </location>
</feature>
<evidence type="ECO:0000313" key="3">
    <source>
        <dbReference type="Proteomes" id="UP001189429"/>
    </source>
</evidence>
<dbReference type="Proteomes" id="UP001189429">
    <property type="component" value="Unassembled WGS sequence"/>
</dbReference>
<feature type="compositionally biased region" description="Polar residues" evidence="1">
    <location>
        <begin position="96"/>
        <end position="105"/>
    </location>
</feature>
<dbReference type="EMBL" id="CAUYUJ010014318">
    <property type="protein sequence ID" value="CAK0839738.1"/>
    <property type="molecule type" value="Genomic_DNA"/>
</dbReference>
<comment type="caution">
    <text evidence="2">The sequence shown here is derived from an EMBL/GenBank/DDBJ whole genome shotgun (WGS) entry which is preliminary data.</text>
</comment>
<reference evidence="2" key="1">
    <citation type="submission" date="2023-10" db="EMBL/GenBank/DDBJ databases">
        <authorList>
            <person name="Chen Y."/>
            <person name="Shah S."/>
            <person name="Dougan E. K."/>
            <person name="Thang M."/>
            <person name="Chan C."/>
        </authorList>
    </citation>
    <scope>NUCLEOTIDE SEQUENCE [LARGE SCALE GENOMIC DNA]</scope>
</reference>